<dbReference type="SUPFAM" id="SSF50891">
    <property type="entry name" value="Cyclophilin-like"/>
    <property type="match status" value="1"/>
</dbReference>
<evidence type="ECO:0000256" key="3">
    <source>
        <dbReference type="RuleBase" id="RU363019"/>
    </source>
</evidence>
<organism evidence="6 7">
    <name type="scientific">Sulfuriroseicoccus oceanibius</name>
    <dbReference type="NCBI Taxonomy" id="2707525"/>
    <lineage>
        <taxon>Bacteria</taxon>
        <taxon>Pseudomonadati</taxon>
        <taxon>Verrucomicrobiota</taxon>
        <taxon>Verrucomicrobiia</taxon>
        <taxon>Verrucomicrobiales</taxon>
        <taxon>Verrucomicrobiaceae</taxon>
        <taxon>Sulfuriroseicoccus</taxon>
    </lineage>
</organism>
<dbReference type="PROSITE" id="PS51257">
    <property type="entry name" value="PROKAR_LIPOPROTEIN"/>
    <property type="match status" value="1"/>
</dbReference>
<sequence>MPRTSTTLCLAACAVLAATSCSTMKRAATSVSNGASSLGQSAASLSQSAVSSVSSGAAALSQSAVDLVKRDDAYRHNTARIVLDVDGTKRTIDIALLPDAAPNHVSNFKQLINDGFYDGLVIHRALPGFLVQTGDPRTAHESAKEIWGVGGPGYTLPAEINLKHERGSVAMARLGDKVNPLRASNGSQFYISLKNRTPSLDGRYTVFGKVVSGLDTIDHISRVPTDSNDVPLTPIKIVSTTLVAGNTTDSESVAAAASSPAPADNAAAASENQQASPTRQPLWKRTWNAIWPW</sequence>
<feature type="domain" description="PPIase cyclophilin-type" evidence="5">
    <location>
        <begin position="92"/>
        <end position="242"/>
    </location>
</feature>
<comment type="function">
    <text evidence="3">PPIases accelerate the folding of proteins. It catalyzes the cis-trans isomerization of proline imidic peptide bonds in oligopeptides.</text>
</comment>
<dbReference type="CDD" id="cd00317">
    <property type="entry name" value="cyclophilin"/>
    <property type="match status" value="1"/>
</dbReference>
<dbReference type="InterPro" id="IPR002130">
    <property type="entry name" value="Cyclophilin-type_PPIase_dom"/>
</dbReference>
<dbReference type="Pfam" id="PF00160">
    <property type="entry name" value="Pro_isomerase"/>
    <property type="match status" value="1"/>
</dbReference>
<dbReference type="EMBL" id="CP066776">
    <property type="protein sequence ID" value="QQL43938.1"/>
    <property type="molecule type" value="Genomic_DNA"/>
</dbReference>
<comment type="similarity">
    <text evidence="3">Belongs to the cyclophilin-type PPIase family.</text>
</comment>
<evidence type="ECO:0000256" key="2">
    <source>
        <dbReference type="ARBA" id="ARBA00023235"/>
    </source>
</evidence>
<dbReference type="InterPro" id="IPR044666">
    <property type="entry name" value="Cyclophilin_A-like"/>
</dbReference>
<evidence type="ECO:0000256" key="1">
    <source>
        <dbReference type="ARBA" id="ARBA00023110"/>
    </source>
</evidence>
<proteinExistence type="inferred from homology"/>
<dbReference type="Gene3D" id="2.40.100.10">
    <property type="entry name" value="Cyclophilin-like"/>
    <property type="match status" value="1"/>
</dbReference>
<gene>
    <name evidence="6" type="ORF">G3M56_008515</name>
</gene>
<dbReference type="InterPro" id="IPR029000">
    <property type="entry name" value="Cyclophilin-like_dom_sf"/>
</dbReference>
<feature type="region of interest" description="Disordered" evidence="4">
    <location>
        <begin position="253"/>
        <end position="281"/>
    </location>
</feature>
<dbReference type="RefSeq" id="WP_235203330.1">
    <property type="nucleotide sequence ID" value="NZ_CP066776.1"/>
</dbReference>
<feature type="chain" id="PRO_5031597658" description="Peptidyl-prolyl cis-trans isomerase" evidence="3">
    <location>
        <begin position="28"/>
        <end position="293"/>
    </location>
</feature>
<dbReference type="PRINTS" id="PR00153">
    <property type="entry name" value="CSAPPISMRASE"/>
</dbReference>
<evidence type="ECO:0000313" key="7">
    <source>
        <dbReference type="Proteomes" id="UP000475117"/>
    </source>
</evidence>
<keyword evidence="1 3" id="KW-0697">Rotamase</keyword>
<evidence type="ECO:0000313" key="6">
    <source>
        <dbReference type="EMBL" id="QQL43938.1"/>
    </source>
</evidence>
<comment type="catalytic activity">
    <reaction evidence="3">
        <text>[protein]-peptidylproline (omega=180) = [protein]-peptidylproline (omega=0)</text>
        <dbReference type="Rhea" id="RHEA:16237"/>
        <dbReference type="Rhea" id="RHEA-COMP:10747"/>
        <dbReference type="Rhea" id="RHEA-COMP:10748"/>
        <dbReference type="ChEBI" id="CHEBI:83833"/>
        <dbReference type="ChEBI" id="CHEBI:83834"/>
        <dbReference type="EC" id="5.2.1.8"/>
    </reaction>
</comment>
<dbReference type="PANTHER" id="PTHR45625">
    <property type="entry name" value="PEPTIDYL-PROLYL CIS-TRANS ISOMERASE-RELATED"/>
    <property type="match status" value="1"/>
</dbReference>
<name>A0A7T7EZG6_9BACT</name>
<dbReference type="Proteomes" id="UP000475117">
    <property type="component" value="Chromosome"/>
</dbReference>
<dbReference type="AlphaFoldDB" id="A0A7T7EZG6"/>
<dbReference type="EC" id="5.2.1.8" evidence="3"/>
<dbReference type="KEGG" id="soa:G3M56_008515"/>
<keyword evidence="7" id="KW-1185">Reference proteome</keyword>
<evidence type="ECO:0000256" key="4">
    <source>
        <dbReference type="SAM" id="MobiDB-lite"/>
    </source>
</evidence>
<keyword evidence="2 3" id="KW-0413">Isomerase</keyword>
<evidence type="ECO:0000259" key="5">
    <source>
        <dbReference type="PROSITE" id="PS50072"/>
    </source>
</evidence>
<dbReference type="PANTHER" id="PTHR45625:SF4">
    <property type="entry name" value="PEPTIDYLPROLYL ISOMERASE DOMAIN AND WD REPEAT-CONTAINING PROTEIN 1"/>
    <property type="match status" value="1"/>
</dbReference>
<protein>
    <recommendedName>
        <fullName evidence="3">Peptidyl-prolyl cis-trans isomerase</fullName>
        <shortName evidence="3">PPIase</shortName>
        <ecNumber evidence="3">5.2.1.8</ecNumber>
    </recommendedName>
</protein>
<feature type="compositionally biased region" description="Low complexity" evidence="4">
    <location>
        <begin position="253"/>
        <end position="276"/>
    </location>
</feature>
<dbReference type="PROSITE" id="PS50072">
    <property type="entry name" value="CSA_PPIASE_2"/>
    <property type="match status" value="1"/>
</dbReference>
<dbReference type="GO" id="GO:0003755">
    <property type="term" value="F:peptidyl-prolyl cis-trans isomerase activity"/>
    <property type="evidence" value="ECO:0007669"/>
    <property type="project" value="UniProtKB-UniRule"/>
</dbReference>
<accession>A0A7T7EZG6</accession>
<keyword evidence="3" id="KW-0732">Signal</keyword>
<feature type="signal peptide" evidence="3">
    <location>
        <begin position="1"/>
        <end position="27"/>
    </location>
</feature>
<reference evidence="6 7" key="1">
    <citation type="submission" date="2020-12" db="EMBL/GenBank/DDBJ databases">
        <title>Sulforoseuscoccus oceanibium gen. nov., sp. nov., a representative of the phylum Verrucomicrobia with special cytoplasmic membrane, and proposal of Sulforoseuscoccusaceae fam. nov.</title>
        <authorList>
            <person name="Xi F."/>
        </authorList>
    </citation>
    <scope>NUCLEOTIDE SEQUENCE [LARGE SCALE GENOMIC DNA]</scope>
    <source>
        <strain evidence="6 7">T37</strain>
    </source>
</reference>